<name>B9YYC8_9NEIS</name>
<dbReference type="EMBL" id="ACIS01000001">
    <property type="protein sequence ID" value="EEG10131.1"/>
    <property type="molecule type" value="Genomic_DNA"/>
</dbReference>
<proteinExistence type="predicted"/>
<dbReference type="Proteomes" id="UP000003165">
    <property type="component" value="Unassembled WGS sequence"/>
</dbReference>
<protein>
    <submittedName>
        <fullName evidence="1">Uncharacterized protein</fullName>
    </submittedName>
</protein>
<evidence type="ECO:0000313" key="1">
    <source>
        <dbReference type="EMBL" id="EEG10131.1"/>
    </source>
</evidence>
<gene>
    <name evidence="1" type="ORF">FuraDRAFT_0113</name>
</gene>
<organism evidence="1 2">
    <name type="scientific">Pseudogulbenkiania ferrooxidans 2002</name>
    <dbReference type="NCBI Taxonomy" id="279714"/>
    <lineage>
        <taxon>Bacteria</taxon>
        <taxon>Pseudomonadati</taxon>
        <taxon>Pseudomonadota</taxon>
        <taxon>Betaproteobacteria</taxon>
        <taxon>Neisseriales</taxon>
        <taxon>Chromobacteriaceae</taxon>
        <taxon>Pseudogulbenkiania</taxon>
    </lineage>
</organism>
<sequence>MKVVDNNALTANTTITTALGSTITITGFDPATGVVSYTYTLNTAETHASGDGNNSLLDNVTVTDARTAATRAR</sequence>
<dbReference type="AlphaFoldDB" id="B9YYC8"/>
<reference evidence="1 2" key="1">
    <citation type="submission" date="2009-02" db="EMBL/GenBank/DDBJ databases">
        <title>Sequencing of the draft genome and assembly of Lutiella nitroferrum 2002.</title>
        <authorList>
            <consortium name="US DOE Joint Genome Institute (JGI-PGF)"/>
            <person name="Lucas S."/>
            <person name="Copeland A."/>
            <person name="Lapidus A."/>
            <person name="Glavina del Rio T."/>
            <person name="Tice H."/>
            <person name="Bruce D."/>
            <person name="Goodwin L."/>
            <person name="Pitluck S."/>
            <person name="Larimer F."/>
            <person name="Land M.L."/>
            <person name="Hauser L."/>
            <person name="Coates J.D."/>
        </authorList>
    </citation>
    <scope>NUCLEOTIDE SEQUENCE [LARGE SCALE GENOMIC DNA]</scope>
    <source>
        <strain evidence="1 2">2002</strain>
    </source>
</reference>
<accession>B9YYC8</accession>
<comment type="caution">
    <text evidence="1">The sequence shown here is derived from an EMBL/GenBank/DDBJ whole genome shotgun (WGS) entry which is preliminary data.</text>
</comment>
<evidence type="ECO:0000313" key="2">
    <source>
        <dbReference type="Proteomes" id="UP000003165"/>
    </source>
</evidence>
<keyword evidence="2" id="KW-1185">Reference proteome</keyword>